<proteinExistence type="inferred from homology"/>
<dbReference type="GO" id="GO:0009245">
    <property type="term" value="P:lipid A biosynthetic process"/>
    <property type="evidence" value="ECO:0007669"/>
    <property type="project" value="UniProtKB-UniRule"/>
</dbReference>
<dbReference type="KEGG" id="ghl:GM160_05830"/>
<evidence type="ECO:0000313" key="12">
    <source>
        <dbReference type="EMBL" id="QGT78458.1"/>
    </source>
</evidence>
<evidence type="ECO:0000256" key="7">
    <source>
        <dbReference type="ARBA" id="ARBA00023098"/>
    </source>
</evidence>
<feature type="binding site" evidence="10">
    <location>
        <position position="193"/>
    </location>
    <ligand>
        <name>Mn(2+)</name>
        <dbReference type="ChEBI" id="CHEBI:29035"/>
        <label>2</label>
    </ligand>
</feature>
<feature type="binding site" evidence="10">
    <location>
        <position position="41"/>
    </location>
    <ligand>
        <name>Mn(2+)</name>
        <dbReference type="ChEBI" id="CHEBI:29035"/>
        <label>1</label>
    </ligand>
</feature>
<keyword evidence="7 10" id="KW-0443">Lipid metabolism</keyword>
<accession>A0A6I6D0N0</accession>
<dbReference type="HAMAP" id="MF_00575">
    <property type="entry name" value="LpxH"/>
    <property type="match status" value="1"/>
</dbReference>
<keyword evidence="13" id="KW-1185">Reference proteome</keyword>
<feature type="binding site" evidence="10">
    <location>
        <position position="112"/>
    </location>
    <ligand>
        <name>Mn(2+)</name>
        <dbReference type="ChEBI" id="CHEBI:29035"/>
        <label>2</label>
    </ligand>
</feature>
<evidence type="ECO:0000256" key="10">
    <source>
        <dbReference type="HAMAP-Rule" id="MF_00575"/>
    </source>
</evidence>
<feature type="binding site" evidence="10">
    <location>
        <position position="158"/>
    </location>
    <ligand>
        <name>substrate</name>
    </ligand>
</feature>
<dbReference type="SUPFAM" id="SSF56300">
    <property type="entry name" value="Metallo-dependent phosphatases"/>
    <property type="match status" value="1"/>
</dbReference>
<keyword evidence="1 10" id="KW-1003">Cell membrane</keyword>
<dbReference type="Gene3D" id="3.60.21.10">
    <property type="match status" value="1"/>
</dbReference>
<dbReference type="EC" id="3.6.1.54" evidence="10"/>
<dbReference type="GO" id="GO:0008758">
    <property type="term" value="F:UDP-2,3-diacylglucosamine hydrolase activity"/>
    <property type="evidence" value="ECO:0007669"/>
    <property type="project" value="UniProtKB-UniRule"/>
</dbReference>
<dbReference type="Pfam" id="PF00149">
    <property type="entry name" value="Metallophos"/>
    <property type="match status" value="1"/>
</dbReference>
<evidence type="ECO:0000256" key="9">
    <source>
        <dbReference type="ARBA" id="ARBA00023211"/>
    </source>
</evidence>
<dbReference type="InterPro" id="IPR010138">
    <property type="entry name" value="UDP-diacylglucosamine_Hdrlase"/>
</dbReference>
<feature type="binding site" evidence="10">
    <location>
        <position position="9"/>
    </location>
    <ligand>
        <name>Mn(2+)</name>
        <dbReference type="ChEBI" id="CHEBI:29035"/>
        <label>1</label>
    </ligand>
</feature>
<feature type="binding site" evidence="10">
    <location>
        <position position="77"/>
    </location>
    <ligand>
        <name>Mn(2+)</name>
        <dbReference type="ChEBI" id="CHEBI:29035"/>
        <label>2</label>
    </ligand>
</feature>
<evidence type="ECO:0000313" key="13">
    <source>
        <dbReference type="Proteomes" id="UP000427716"/>
    </source>
</evidence>
<reference evidence="12 13" key="1">
    <citation type="submission" date="2019-11" db="EMBL/GenBank/DDBJ databases">
        <authorList>
            <person name="Zhang J."/>
            <person name="Sun C."/>
        </authorList>
    </citation>
    <scope>NUCLEOTIDE SEQUENCE [LARGE SCALE GENOMIC DNA]</scope>
    <source>
        <strain evidence="13">sp2</strain>
    </source>
</reference>
<keyword evidence="9 10" id="KW-0464">Manganese</keyword>
<evidence type="ECO:0000256" key="2">
    <source>
        <dbReference type="ARBA" id="ARBA00022516"/>
    </source>
</evidence>
<dbReference type="InterPro" id="IPR004843">
    <property type="entry name" value="Calcineurin-like_PHP"/>
</dbReference>
<organism evidence="12 13">
    <name type="scientific">Guyparkeria halophila</name>
    <dbReference type="NCBI Taxonomy" id="47960"/>
    <lineage>
        <taxon>Bacteria</taxon>
        <taxon>Pseudomonadati</taxon>
        <taxon>Pseudomonadota</taxon>
        <taxon>Gammaproteobacteria</taxon>
        <taxon>Chromatiales</taxon>
        <taxon>Thioalkalibacteraceae</taxon>
        <taxon>Guyparkeria</taxon>
    </lineage>
</organism>
<dbReference type="Proteomes" id="UP000427716">
    <property type="component" value="Chromosome"/>
</dbReference>
<keyword evidence="8 10" id="KW-0472">Membrane</keyword>
<dbReference type="InterPro" id="IPR043461">
    <property type="entry name" value="LpxH-like"/>
</dbReference>
<comment type="cofactor">
    <cofactor evidence="10">
        <name>Mn(2+)</name>
        <dbReference type="ChEBI" id="CHEBI:29035"/>
    </cofactor>
    <text evidence="10">Binds 2 Mn(2+) ions per subunit in a binuclear metal center.</text>
</comment>
<dbReference type="NCBIfam" id="NF003743">
    <property type="entry name" value="PRK05340.1"/>
    <property type="match status" value="1"/>
</dbReference>
<dbReference type="InterPro" id="IPR029052">
    <property type="entry name" value="Metallo-depent_PP-like"/>
</dbReference>
<dbReference type="RefSeq" id="WP_156573872.1">
    <property type="nucleotide sequence ID" value="NZ_CP046415.1"/>
</dbReference>
<keyword evidence="6 10" id="KW-0378">Hydrolase</keyword>
<evidence type="ECO:0000256" key="6">
    <source>
        <dbReference type="ARBA" id="ARBA00022801"/>
    </source>
</evidence>
<evidence type="ECO:0000256" key="5">
    <source>
        <dbReference type="ARBA" id="ARBA00022723"/>
    </source>
</evidence>
<feature type="binding site" evidence="10">
    <location>
        <position position="41"/>
    </location>
    <ligand>
        <name>Mn(2+)</name>
        <dbReference type="ChEBI" id="CHEBI:29035"/>
        <label>2</label>
    </ligand>
</feature>
<dbReference type="GO" id="GO:0005737">
    <property type="term" value="C:cytoplasm"/>
    <property type="evidence" value="ECO:0007669"/>
    <property type="project" value="InterPro"/>
</dbReference>
<feature type="binding site" evidence="10">
    <location>
        <begin position="77"/>
        <end position="78"/>
    </location>
    <ligand>
        <name>substrate</name>
    </ligand>
</feature>
<gene>
    <name evidence="10" type="primary">lpxH</name>
    <name evidence="12" type="ORF">GM160_05830</name>
</gene>
<comment type="pathway">
    <text evidence="10">Glycolipid biosynthesis; lipid IV(A) biosynthesis; lipid IV(A) from (3R)-3-hydroxytetradecanoyl-[acyl-carrier-protein] and UDP-N-acetyl-alpha-D-glucosamine: step 4/6.</text>
</comment>
<dbReference type="GO" id="GO:0019897">
    <property type="term" value="C:extrinsic component of plasma membrane"/>
    <property type="evidence" value="ECO:0007669"/>
    <property type="project" value="UniProtKB-UniRule"/>
</dbReference>
<keyword evidence="4 10" id="KW-0441">Lipid A biosynthesis</keyword>
<protein>
    <recommendedName>
        <fullName evidence="10">UDP-2,3-diacylglucosamine hydrolase</fullName>
        <ecNumber evidence="10">3.6.1.54</ecNumber>
    </recommendedName>
    <alternativeName>
        <fullName evidence="10">UDP-2,3-diacylglucosamine diphosphatase</fullName>
    </alternativeName>
</protein>
<feature type="binding site" evidence="10">
    <location>
        <position position="11"/>
    </location>
    <ligand>
        <name>Mn(2+)</name>
        <dbReference type="ChEBI" id="CHEBI:29035"/>
        <label>1</label>
    </ligand>
</feature>
<dbReference type="AlphaFoldDB" id="A0A6I6D0N0"/>
<feature type="binding site" evidence="10">
    <location>
        <position position="120"/>
    </location>
    <ligand>
        <name>substrate</name>
    </ligand>
</feature>
<name>A0A6I6D0N0_9GAMM</name>
<comment type="function">
    <text evidence="10">Hydrolyzes the pyrophosphate bond of UDP-2,3-diacylglucosamine to yield 2,3-diacylglucosamine 1-phosphate (lipid X) and UMP by catalyzing the attack of water at the alpha-P atom. Involved in the biosynthesis of lipid A, a phosphorylated glycolipid that anchors the lipopolysaccharide to the outer membrane of the cell.</text>
</comment>
<feature type="domain" description="Calcineurin-like phosphoesterase" evidence="11">
    <location>
        <begin position="5"/>
        <end position="197"/>
    </location>
</feature>
<sequence length="252" mass="28058">MAETLIIADLHLARAEPRTLALLDVFLERARDAEAVHILGDLFDYWIGDDQPIDPAIAERLERFADLSASVTFQPGNRDFLVGNDLLKRLGAKQLPDQTVLEHAGRRWLLTHGDELCIDDAAYQAMRAQLRDPAFVRDFLARSLAERIAIAEDLRNKSKTASSSKPEDIMDVNAAAVDEILERTGCDGLIHGHTHRPAIHRLEGGRPRVVTGDWGESGWLVALDDERVTLERFTPEEREIVAAWPATEEAGA</sequence>
<evidence type="ECO:0000259" key="11">
    <source>
        <dbReference type="Pfam" id="PF00149"/>
    </source>
</evidence>
<comment type="subcellular location">
    <subcellularLocation>
        <location evidence="10">Cell inner membrane</location>
        <topology evidence="10">Peripheral membrane protein</topology>
        <orientation evidence="10">Cytoplasmic side</orientation>
    </subcellularLocation>
</comment>
<evidence type="ECO:0000256" key="4">
    <source>
        <dbReference type="ARBA" id="ARBA00022556"/>
    </source>
</evidence>
<evidence type="ECO:0000256" key="3">
    <source>
        <dbReference type="ARBA" id="ARBA00022519"/>
    </source>
</evidence>
<feature type="binding site" evidence="10">
    <location>
        <position position="195"/>
    </location>
    <ligand>
        <name>Mn(2+)</name>
        <dbReference type="ChEBI" id="CHEBI:29035"/>
        <label>1</label>
    </ligand>
</feature>
<comment type="catalytic activity">
    <reaction evidence="10">
        <text>UDP-2-N,3-O-bis[(3R)-3-hydroxytetradecanoyl]-alpha-D-glucosamine + H2O = 2-N,3-O-bis[(3R)-3-hydroxytetradecanoyl]-alpha-D-glucosaminyl 1-phosphate + UMP + 2 H(+)</text>
        <dbReference type="Rhea" id="RHEA:25213"/>
        <dbReference type="ChEBI" id="CHEBI:15377"/>
        <dbReference type="ChEBI" id="CHEBI:15378"/>
        <dbReference type="ChEBI" id="CHEBI:57865"/>
        <dbReference type="ChEBI" id="CHEBI:57957"/>
        <dbReference type="ChEBI" id="CHEBI:78847"/>
        <dbReference type="EC" id="3.6.1.54"/>
    </reaction>
</comment>
<dbReference type="UniPathway" id="UPA00359">
    <property type="reaction ID" value="UER00480"/>
</dbReference>
<keyword evidence="2 10" id="KW-0444">Lipid biosynthesis</keyword>
<dbReference type="PANTHER" id="PTHR34990">
    <property type="entry name" value="UDP-2,3-DIACYLGLUCOSAMINE HYDROLASE-RELATED"/>
    <property type="match status" value="1"/>
</dbReference>
<comment type="similarity">
    <text evidence="10">Belongs to the LpxH family.</text>
</comment>
<dbReference type="GO" id="GO:0030145">
    <property type="term" value="F:manganese ion binding"/>
    <property type="evidence" value="ECO:0007669"/>
    <property type="project" value="UniProtKB-UniRule"/>
</dbReference>
<keyword evidence="3 10" id="KW-0997">Cell inner membrane</keyword>
<evidence type="ECO:0000256" key="8">
    <source>
        <dbReference type="ARBA" id="ARBA00023136"/>
    </source>
</evidence>
<dbReference type="CDD" id="cd07398">
    <property type="entry name" value="MPP_YbbF-LpxH"/>
    <property type="match status" value="1"/>
</dbReference>
<keyword evidence="5 10" id="KW-0479">Metal-binding</keyword>
<feature type="binding site" evidence="10">
    <location>
        <position position="193"/>
    </location>
    <ligand>
        <name>substrate</name>
    </ligand>
</feature>
<comment type="caution">
    <text evidence="10">Lacks conserved residue(s) required for the propagation of feature annotation.</text>
</comment>
<dbReference type="NCBIfam" id="TIGR01854">
    <property type="entry name" value="lipid_A_lpxH"/>
    <property type="match status" value="1"/>
</dbReference>
<dbReference type="PANTHER" id="PTHR34990:SF1">
    <property type="entry name" value="UDP-2,3-DIACYLGLUCOSAMINE HYDROLASE"/>
    <property type="match status" value="1"/>
</dbReference>
<dbReference type="EMBL" id="CP046415">
    <property type="protein sequence ID" value="QGT78458.1"/>
    <property type="molecule type" value="Genomic_DNA"/>
</dbReference>
<evidence type="ECO:0000256" key="1">
    <source>
        <dbReference type="ARBA" id="ARBA00022475"/>
    </source>
</evidence>
<feature type="binding site" evidence="10">
    <location>
        <position position="165"/>
    </location>
    <ligand>
        <name>substrate</name>
    </ligand>
</feature>